<dbReference type="EMBL" id="JBAMMX010000006">
    <property type="protein sequence ID" value="KAK6937986.1"/>
    <property type="molecule type" value="Genomic_DNA"/>
</dbReference>
<evidence type="ECO:0000313" key="9">
    <source>
        <dbReference type="Proteomes" id="UP001370490"/>
    </source>
</evidence>
<keyword evidence="4" id="KW-0732">Signal</keyword>
<dbReference type="Proteomes" id="UP001370490">
    <property type="component" value="Unassembled WGS sequence"/>
</dbReference>
<evidence type="ECO:0000256" key="6">
    <source>
        <dbReference type="ARBA" id="ARBA00022963"/>
    </source>
</evidence>
<dbReference type="AlphaFoldDB" id="A0AAN8VXM9"/>
<evidence type="ECO:0000256" key="7">
    <source>
        <dbReference type="ARBA" id="ARBA00023098"/>
    </source>
</evidence>
<dbReference type="Pfam" id="PF00657">
    <property type="entry name" value="Lipase_GDSL"/>
    <property type="match status" value="1"/>
</dbReference>
<dbReference type="GO" id="GO:0005576">
    <property type="term" value="C:extracellular region"/>
    <property type="evidence" value="ECO:0007669"/>
    <property type="project" value="UniProtKB-SubCell"/>
</dbReference>
<organism evidence="8 9">
    <name type="scientific">Dillenia turbinata</name>
    <dbReference type="NCBI Taxonomy" id="194707"/>
    <lineage>
        <taxon>Eukaryota</taxon>
        <taxon>Viridiplantae</taxon>
        <taxon>Streptophyta</taxon>
        <taxon>Embryophyta</taxon>
        <taxon>Tracheophyta</taxon>
        <taxon>Spermatophyta</taxon>
        <taxon>Magnoliopsida</taxon>
        <taxon>eudicotyledons</taxon>
        <taxon>Gunneridae</taxon>
        <taxon>Pentapetalae</taxon>
        <taxon>Dilleniales</taxon>
        <taxon>Dilleniaceae</taxon>
        <taxon>Dillenia</taxon>
    </lineage>
</organism>
<name>A0AAN8VXM9_9MAGN</name>
<gene>
    <name evidence="8" type="ORF">RJ641_031494</name>
</gene>
<dbReference type="PANTHER" id="PTHR45650">
    <property type="entry name" value="GDSL-LIKE LIPASE/ACYLHYDROLASE-RELATED"/>
    <property type="match status" value="1"/>
</dbReference>
<comment type="similarity">
    <text evidence="2">Belongs to the 'GDSL' lipolytic enzyme family.</text>
</comment>
<keyword evidence="7" id="KW-0443">Lipid metabolism</keyword>
<protein>
    <submittedName>
        <fullName evidence="8">GDSL lipase/esterase</fullName>
    </submittedName>
</protein>
<keyword evidence="5" id="KW-0378">Hydrolase</keyword>
<evidence type="ECO:0000256" key="2">
    <source>
        <dbReference type="ARBA" id="ARBA00008668"/>
    </source>
</evidence>
<accession>A0AAN8VXM9</accession>
<keyword evidence="3" id="KW-0964">Secreted</keyword>
<comment type="caution">
    <text evidence="8">The sequence shown here is derived from an EMBL/GenBank/DDBJ whole genome shotgun (WGS) entry which is preliminary data.</text>
</comment>
<evidence type="ECO:0000256" key="5">
    <source>
        <dbReference type="ARBA" id="ARBA00022801"/>
    </source>
</evidence>
<dbReference type="PANTHER" id="PTHR45650:SF12">
    <property type="entry name" value="ZINC FINGER PROTEIN"/>
    <property type="match status" value="1"/>
</dbReference>
<evidence type="ECO:0000256" key="4">
    <source>
        <dbReference type="ARBA" id="ARBA00022729"/>
    </source>
</evidence>
<keyword evidence="6" id="KW-0442">Lipid degradation</keyword>
<dbReference type="InterPro" id="IPR051238">
    <property type="entry name" value="GDSL_esterase/lipase"/>
</dbReference>
<reference evidence="8 9" key="1">
    <citation type="submission" date="2023-12" db="EMBL/GenBank/DDBJ databases">
        <title>A high-quality genome assembly for Dillenia turbinata (Dilleniales).</title>
        <authorList>
            <person name="Chanderbali A."/>
        </authorList>
    </citation>
    <scope>NUCLEOTIDE SEQUENCE [LARGE SCALE GENOMIC DNA]</scope>
    <source>
        <strain evidence="8">LSX21</strain>
        <tissue evidence="8">Leaf</tissue>
    </source>
</reference>
<comment type="subcellular location">
    <subcellularLocation>
        <location evidence="1">Secreted</location>
    </subcellularLocation>
</comment>
<dbReference type="GO" id="GO:0016788">
    <property type="term" value="F:hydrolase activity, acting on ester bonds"/>
    <property type="evidence" value="ECO:0007669"/>
    <property type="project" value="InterPro"/>
</dbReference>
<keyword evidence="9" id="KW-1185">Reference proteome</keyword>
<evidence type="ECO:0000313" key="8">
    <source>
        <dbReference type="EMBL" id="KAK6937986.1"/>
    </source>
</evidence>
<evidence type="ECO:0000256" key="1">
    <source>
        <dbReference type="ARBA" id="ARBA00004613"/>
    </source>
</evidence>
<dbReference type="InterPro" id="IPR001087">
    <property type="entry name" value="GDSL"/>
</dbReference>
<dbReference type="Gene3D" id="3.40.50.1110">
    <property type="entry name" value="SGNH hydrolase"/>
    <property type="match status" value="1"/>
</dbReference>
<sequence>QQEPQVPCFFIFGDSLVDNENYNGLLTFSRANHMPYGVDFPQGVTGRFNNGRIFVNALAQLLGFRSYIPPFPTVMVFGRWMPRGVNFASRVAGIREETSNNLRRYLSKCIFYSGMGSNDYINNYFMPNYYSTGSDYTPKAYATALFGTTPASYKLGARKGVVTGVGQIGCIP</sequence>
<dbReference type="GO" id="GO:0016042">
    <property type="term" value="P:lipid catabolic process"/>
    <property type="evidence" value="ECO:0007669"/>
    <property type="project" value="UniProtKB-KW"/>
</dbReference>
<feature type="non-terminal residue" evidence="8">
    <location>
        <position position="1"/>
    </location>
</feature>
<dbReference type="InterPro" id="IPR036514">
    <property type="entry name" value="SGNH_hydro_sf"/>
</dbReference>
<proteinExistence type="inferred from homology"/>
<evidence type="ECO:0000256" key="3">
    <source>
        <dbReference type="ARBA" id="ARBA00022525"/>
    </source>
</evidence>